<dbReference type="OrthoDB" id="9805416at2"/>
<evidence type="ECO:0000256" key="3">
    <source>
        <dbReference type="ARBA" id="ARBA00023027"/>
    </source>
</evidence>
<dbReference type="InterPro" id="IPR036291">
    <property type="entry name" value="NAD(P)-bd_dom_sf"/>
</dbReference>
<evidence type="ECO:0000259" key="5">
    <source>
        <dbReference type="Pfam" id="PF00389"/>
    </source>
</evidence>
<dbReference type="PANTHER" id="PTHR43761">
    <property type="entry name" value="D-ISOMER SPECIFIC 2-HYDROXYACID DEHYDROGENASE FAMILY PROTEIN (AFU_ORTHOLOGUE AFUA_1G13630)"/>
    <property type="match status" value="1"/>
</dbReference>
<feature type="domain" description="D-isomer specific 2-hydroxyacid dehydrogenase NAD-binding" evidence="6">
    <location>
        <begin position="111"/>
        <end position="285"/>
    </location>
</feature>
<dbReference type="GO" id="GO:0008465">
    <property type="term" value="F:hydroxypyruvate reductase (NADH) activity"/>
    <property type="evidence" value="ECO:0007669"/>
    <property type="project" value="UniProtKB-EC"/>
</dbReference>
<dbReference type="RefSeq" id="WP_106009437.1">
    <property type="nucleotide sequence ID" value="NZ_PVXP01000022.1"/>
</dbReference>
<dbReference type="InterPro" id="IPR029752">
    <property type="entry name" value="D-isomer_DH_CS1"/>
</dbReference>
<dbReference type="Gene3D" id="3.40.50.720">
    <property type="entry name" value="NAD(P)-binding Rossmann-like Domain"/>
    <property type="match status" value="2"/>
</dbReference>
<dbReference type="Pfam" id="PF00389">
    <property type="entry name" value="2-Hacid_dh"/>
    <property type="match status" value="1"/>
</dbReference>
<organism evidence="7 8">
    <name type="scientific">Clostridium luticellarii</name>
    <dbReference type="NCBI Taxonomy" id="1691940"/>
    <lineage>
        <taxon>Bacteria</taxon>
        <taxon>Bacillati</taxon>
        <taxon>Bacillota</taxon>
        <taxon>Clostridia</taxon>
        <taxon>Eubacteriales</taxon>
        <taxon>Clostridiaceae</taxon>
        <taxon>Clostridium</taxon>
    </lineage>
</organism>
<comment type="caution">
    <text evidence="7">The sequence shown here is derived from an EMBL/GenBank/DDBJ whole genome shotgun (WGS) entry which is preliminary data.</text>
</comment>
<dbReference type="Pfam" id="PF02826">
    <property type="entry name" value="2-Hacid_dh_C"/>
    <property type="match status" value="1"/>
</dbReference>
<dbReference type="PANTHER" id="PTHR43761:SF1">
    <property type="entry name" value="D-ISOMER SPECIFIC 2-HYDROXYACID DEHYDROGENASE CATALYTIC DOMAIN-CONTAINING PROTEIN-RELATED"/>
    <property type="match status" value="1"/>
</dbReference>
<protein>
    <submittedName>
        <fullName evidence="7">Glycerate dehydrogenase</fullName>
        <ecNumber evidence="7">1.1.1.29</ecNumber>
    </submittedName>
</protein>
<keyword evidence="8" id="KW-1185">Reference proteome</keyword>
<dbReference type="EMBL" id="PVXP01000022">
    <property type="protein sequence ID" value="PRR85195.1"/>
    <property type="molecule type" value="Genomic_DNA"/>
</dbReference>
<feature type="domain" description="D-isomer specific 2-hydroxyacid dehydrogenase catalytic" evidence="5">
    <location>
        <begin position="22"/>
        <end position="316"/>
    </location>
</feature>
<evidence type="ECO:0000256" key="2">
    <source>
        <dbReference type="ARBA" id="ARBA00023002"/>
    </source>
</evidence>
<evidence type="ECO:0000313" key="8">
    <source>
        <dbReference type="Proteomes" id="UP000237798"/>
    </source>
</evidence>
<dbReference type="InterPro" id="IPR029753">
    <property type="entry name" value="D-isomer_DH_CS"/>
</dbReference>
<dbReference type="EC" id="1.1.1.29" evidence="7"/>
<dbReference type="InterPro" id="IPR050418">
    <property type="entry name" value="D-iso_2-hydroxyacid_DH_PdxB"/>
</dbReference>
<evidence type="ECO:0000313" key="7">
    <source>
        <dbReference type="EMBL" id="PRR85195.1"/>
    </source>
</evidence>
<dbReference type="SUPFAM" id="SSF51735">
    <property type="entry name" value="NAD(P)-binding Rossmann-fold domains"/>
    <property type="match status" value="1"/>
</dbReference>
<sequence>MKNTVFLNSRKINFDDRIDFSILNEFTKVTLYDGSTEDEILERVKNQNIVVTKELPLSRDLIDRFPPSVELICEAGTGYNNIDIEAAGKKDITVCNVPGYSTNAVAQLTITFMLNLCSSLALQQVMLTQRDFSNFTRDLQVPHFEIKGKTLGVIGAGAIGQRVIKTALELGMKVLVYNRSIKPIDNVKFVALHELLRKSDFVTIHCPLTKDTKYLIDKDKLKLMKPTSFIINTARGSIINETDLIKALQNKTIAGAALDVQEQEPFDVKNPLFSMKNVILTPHIGCKCVETRQRLVELLGNNIKAFIEKNPINTVNS</sequence>
<evidence type="ECO:0000259" key="6">
    <source>
        <dbReference type="Pfam" id="PF02826"/>
    </source>
</evidence>
<evidence type="ECO:0000256" key="4">
    <source>
        <dbReference type="RuleBase" id="RU003719"/>
    </source>
</evidence>
<dbReference type="InterPro" id="IPR006139">
    <property type="entry name" value="D-isomer_2_OHA_DH_cat_dom"/>
</dbReference>
<gene>
    <name evidence="7" type="primary">hprA_2</name>
    <name evidence="7" type="ORF">CLLU_18390</name>
</gene>
<dbReference type="FunFam" id="3.40.50.720:FF:000203">
    <property type="entry name" value="D-3-phosphoglycerate dehydrogenase (SerA)"/>
    <property type="match status" value="1"/>
</dbReference>
<reference evidence="7 8" key="1">
    <citation type="submission" date="2018-03" db="EMBL/GenBank/DDBJ databases">
        <title>Genome sequence of Clostridium luticellarii DSM 29923.</title>
        <authorList>
            <person name="Poehlein A."/>
            <person name="Daniel R."/>
        </authorList>
    </citation>
    <scope>NUCLEOTIDE SEQUENCE [LARGE SCALE GENOMIC DNA]</scope>
    <source>
        <strain evidence="7 8">DSM 29923</strain>
    </source>
</reference>
<dbReference type="GO" id="GO:0051287">
    <property type="term" value="F:NAD binding"/>
    <property type="evidence" value="ECO:0007669"/>
    <property type="project" value="InterPro"/>
</dbReference>
<evidence type="ECO:0000256" key="1">
    <source>
        <dbReference type="ARBA" id="ARBA00005854"/>
    </source>
</evidence>
<dbReference type="SUPFAM" id="SSF52283">
    <property type="entry name" value="Formate/glycerate dehydrogenase catalytic domain-like"/>
    <property type="match status" value="1"/>
</dbReference>
<dbReference type="PROSITE" id="PS00670">
    <property type="entry name" value="D_2_HYDROXYACID_DH_2"/>
    <property type="match status" value="1"/>
</dbReference>
<keyword evidence="2 4" id="KW-0560">Oxidoreductase</keyword>
<name>A0A2T0BMT4_9CLOT</name>
<proteinExistence type="inferred from homology"/>
<dbReference type="PROSITE" id="PS00065">
    <property type="entry name" value="D_2_HYDROXYACID_DH_1"/>
    <property type="match status" value="1"/>
</dbReference>
<keyword evidence="3" id="KW-0520">NAD</keyword>
<dbReference type="Proteomes" id="UP000237798">
    <property type="component" value="Unassembled WGS sequence"/>
</dbReference>
<accession>A0A2T0BMT4</accession>
<dbReference type="InterPro" id="IPR006140">
    <property type="entry name" value="D-isomer_DH_NAD-bd"/>
</dbReference>
<dbReference type="AlphaFoldDB" id="A0A2T0BMT4"/>
<dbReference type="PROSITE" id="PS00671">
    <property type="entry name" value="D_2_HYDROXYACID_DH_3"/>
    <property type="match status" value="1"/>
</dbReference>
<comment type="similarity">
    <text evidence="1 4">Belongs to the D-isomer specific 2-hydroxyacid dehydrogenase family.</text>
</comment>